<reference evidence="2" key="1">
    <citation type="submission" date="2016-07" db="EMBL/GenBank/DDBJ databases">
        <authorList>
            <person name="Bretaudeau A."/>
        </authorList>
    </citation>
    <scope>NUCLEOTIDE SEQUENCE</scope>
    <source>
        <strain evidence="2">Rice</strain>
        <tissue evidence="2">Whole body</tissue>
    </source>
</reference>
<organism evidence="2">
    <name type="scientific">Spodoptera frugiperda</name>
    <name type="common">Fall armyworm</name>
    <dbReference type="NCBI Taxonomy" id="7108"/>
    <lineage>
        <taxon>Eukaryota</taxon>
        <taxon>Metazoa</taxon>
        <taxon>Ecdysozoa</taxon>
        <taxon>Arthropoda</taxon>
        <taxon>Hexapoda</taxon>
        <taxon>Insecta</taxon>
        <taxon>Pterygota</taxon>
        <taxon>Neoptera</taxon>
        <taxon>Endopterygota</taxon>
        <taxon>Lepidoptera</taxon>
        <taxon>Glossata</taxon>
        <taxon>Ditrysia</taxon>
        <taxon>Noctuoidea</taxon>
        <taxon>Noctuidae</taxon>
        <taxon>Amphipyrinae</taxon>
        <taxon>Spodoptera</taxon>
    </lineage>
</organism>
<name>A0A2H1WFP8_SPOFR</name>
<sequence>MATASYQRAYDVPTTSCKRAMRFCFACAWRCDLPPPGSLLATCTCSARFQRAVRKLEARERLNSTGTRTSRPPSAYFMSRTGQPDPKHQSRYKRVAAGLLGVRNIRIIGESGIGKGESSSYIRKSFKLIMSLKIGGCTVTTATFILKPKMTLNILSNEAIVNYRTTFELIKIVLKSEYPIKQ</sequence>
<feature type="compositionally biased region" description="Polar residues" evidence="1">
    <location>
        <begin position="63"/>
        <end position="72"/>
    </location>
</feature>
<gene>
    <name evidence="2" type="ORF">SFRICE_035197</name>
</gene>
<protein>
    <submittedName>
        <fullName evidence="2">SFRICE_035197</fullName>
    </submittedName>
</protein>
<evidence type="ECO:0000256" key="1">
    <source>
        <dbReference type="SAM" id="MobiDB-lite"/>
    </source>
</evidence>
<dbReference type="AlphaFoldDB" id="A0A2H1WFP8"/>
<accession>A0A2H1WFP8</accession>
<evidence type="ECO:0000313" key="2">
    <source>
        <dbReference type="EMBL" id="SOQ51893.1"/>
    </source>
</evidence>
<dbReference type="EMBL" id="ODYU01008366">
    <property type="protein sequence ID" value="SOQ51893.1"/>
    <property type="molecule type" value="Genomic_DNA"/>
</dbReference>
<proteinExistence type="predicted"/>
<feature type="region of interest" description="Disordered" evidence="1">
    <location>
        <begin position="60"/>
        <end position="88"/>
    </location>
</feature>